<evidence type="ECO:0000256" key="5">
    <source>
        <dbReference type="SAM" id="SignalP"/>
    </source>
</evidence>
<feature type="domain" description="Fibronectin type-III" evidence="7">
    <location>
        <begin position="364"/>
        <end position="457"/>
    </location>
</feature>
<evidence type="ECO:0000313" key="9">
    <source>
        <dbReference type="Proteomes" id="UP000515135"/>
    </source>
</evidence>
<keyword evidence="4" id="KW-0812">Transmembrane</keyword>
<dbReference type="InterPro" id="IPR013783">
    <property type="entry name" value="Ig-like_fold"/>
</dbReference>
<evidence type="ECO:0000256" key="3">
    <source>
        <dbReference type="ARBA" id="ARBA00023180"/>
    </source>
</evidence>
<dbReference type="AlphaFoldDB" id="A0A6P4YP68"/>
<evidence type="ECO:0000256" key="4">
    <source>
        <dbReference type="SAM" id="Phobius"/>
    </source>
</evidence>
<keyword evidence="4" id="KW-1133">Transmembrane helix</keyword>
<accession>A0A6P4YP68</accession>
<evidence type="ECO:0000256" key="1">
    <source>
        <dbReference type="ARBA" id="ARBA00022729"/>
    </source>
</evidence>
<dbReference type="PROSITE" id="PS50853">
    <property type="entry name" value="FN3"/>
    <property type="match status" value="1"/>
</dbReference>
<dbReference type="OrthoDB" id="6071166at2759"/>
<keyword evidence="2" id="KW-1015">Disulfide bond</keyword>
<dbReference type="SMART" id="SM00241">
    <property type="entry name" value="ZP"/>
    <property type="match status" value="1"/>
</dbReference>
<feature type="transmembrane region" description="Helical" evidence="4">
    <location>
        <begin position="770"/>
        <end position="791"/>
    </location>
</feature>
<evidence type="ECO:0000256" key="2">
    <source>
        <dbReference type="ARBA" id="ARBA00023157"/>
    </source>
</evidence>
<feature type="domain" description="F5/8 type C" evidence="6">
    <location>
        <begin position="205"/>
        <end position="356"/>
    </location>
</feature>
<keyword evidence="9" id="KW-1185">Reference proteome</keyword>
<sequence>MTGPCTFGFWMWVSLGLITTTARVTGQVCQDPLGMENGGIPDGSITASSIWGYNHEAYRARLNGVGGRGGCWAAGTNNIGQWLQVFTGNNDMNTPVTNLLDNPIYTRYVRFNPQAWYAYISMRVEILGCSTNILERLPISRYRLRYQPADGSGSSQDLSPAPEAGATSAALLGLMDQTEYSLTLTSFGEDDQPNGVINRTYTTVCQDPLGMESGAIPDDSITASSFVGATLEPYRARLNGVAGNGGWAVQTNVIGEWLQVDLGEMKLITGTITQGRAFGRDLEQWVKSYKIQHSADGAAWTTYAGSDGVDKVFTGNTDTNTPVTNLLDNPVDARYVRFYPQSWNEWITMRVEILGCSTGSRFLVLLGLTLNDAGMDHLTVSWTVVGNLPISRYRLRYQPADGSGSYQDLSPAPGTGATSATVLGLLAETEYSLTLTSFDEDDKPNGEISGTYTTDAVIVNVECDQDSMSLSIPRAALPAVNVENLHLLDPDCGATEDEDEDVFKLETHLQECGTRQETSGDDKFIFSNEIIANQVTYDNGAVRNQPVNLPFQCEFLRQRNVSGGAIMYNIPAPRVQIVDANNSFIIEMHMYSSGDFIESYESSDFPIQVSPSDRLHFGLSVASPLDNLELFARDCVSTPTTSPDDYPRVSIIDDGCQVDQTLQKDNNLSNDKALYYSVDAFTFPNALDPSLVYFHCTMIICFKDDPDSRCKQGCIPPAARRRRAVSDGTETRVRRESNRDKQVDITQGPFQVQSGEEAGTGPAGVPLGTAVGAAVGVAGIMVLLIVAGVLVKKRGGLALGRKKRDNDTVGLDNYAFQTWGKMSKTGIVDTKA</sequence>
<dbReference type="InterPro" id="IPR055355">
    <property type="entry name" value="ZP-C"/>
</dbReference>
<proteinExistence type="predicted"/>
<dbReference type="GeneID" id="109471335"/>
<keyword evidence="1 5" id="KW-0732">Signal</keyword>
<protein>
    <submittedName>
        <fullName evidence="10">Uncharacterized protein LOC109471335</fullName>
    </submittedName>
</protein>
<dbReference type="SUPFAM" id="SSF49265">
    <property type="entry name" value="Fibronectin type III"/>
    <property type="match status" value="1"/>
</dbReference>
<evidence type="ECO:0000259" key="8">
    <source>
        <dbReference type="PROSITE" id="PS51034"/>
    </source>
</evidence>
<dbReference type="InterPro" id="IPR001507">
    <property type="entry name" value="ZP_dom"/>
</dbReference>
<dbReference type="Gene3D" id="2.60.40.4100">
    <property type="entry name" value="Zona pellucida, ZP-C domain"/>
    <property type="match status" value="1"/>
</dbReference>
<dbReference type="PROSITE" id="PS01286">
    <property type="entry name" value="FA58C_2"/>
    <property type="match status" value="2"/>
</dbReference>
<dbReference type="InterPro" id="IPR055356">
    <property type="entry name" value="ZP-N"/>
</dbReference>
<dbReference type="CDD" id="cd00057">
    <property type="entry name" value="FA58C"/>
    <property type="match status" value="2"/>
</dbReference>
<feature type="domain" description="ZP" evidence="8">
    <location>
        <begin position="462"/>
        <end position="717"/>
    </location>
</feature>
<feature type="chain" id="PRO_5028055709" evidence="5">
    <location>
        <begin position="27"/>
        <end position="832"/>
    </location>
</feature>
<dbReference type="PROSITE" id="PS51034">
    <property type="entry name" value="ZP_2"/>
    <property type="match status" value="1"/>
</dbReference>
<evidence type="ECO:0000313" key="10">
    <source>
        <dbReference type="RefSeq" id="XP_019626183.1"/>
    </source>
</evidence>
<gene>
    <name evidence="10" type="primary">LOC109471335</name>
</gene>
<keyword evidence="3" id="KW-0325">Glycoprotein</keyword>
<dbReference type="InterPro" id="IPR048290">
    <property type="entry name" value="ZP_chr"/>
</dbReference>
<evidence type="ECO:0000259" key="6">
    <source>
        <dbReference type="PROSITE" id="PS50022"/>
    </source>
</evidence>
<dbReference type="PROSITE" id="PS50022">
    <property type="entry name" value="FA58C_3"/>
    <property type="match status" value="2"/>
</dbReference>
<reference evidence="10" key="1">
    <citation type="submission" date="2025-08" db="UniProtKB">
        <authorList>
            <consortium name="RefSeq"/>
        </authorList>
    </citation>
    <scope>IDENTIFICATION</scope>
    <source>
        <tissue evidence="10">Gonad</tissue>
    </source>
</reference>
<keyword evidence="4" id="KW-0472">Membrane</keyword>
<dbReference type="Gene3D" id="2.60.120.260">
    <property type="entry name" value="Galactose-binding domain-like"/>
    <property type="match status" value="3"/>
</dbReference>
<dbReference type="Proteomes" id="UP000515135">
    <property type="component" value="Unplaced"/>
</dbReference>
<dbReference type="FunFam" id="2.60.120.260:FF:000002">
    <property type="entry name" value="Coagulation factor VIII"/>
    <property type="match status" value="1"/>
</dbReference>
<dbReference type="CDD" id="cd00063">
    <property type="entry name" value="FN3"/>
    <property type="match status" value="1"/>
</dbReference>
<dbReference type="SUPFAM" id="SSF49785">
    <property type="entry name" value="Galactose-binding domain-like"/>
    <property type="match status" value="2"/>
</dbReference>
<dbReference type="Gene3D" id="2.60.40.3210">
    <property type="entry name" value="Zona pellucida, ZP-N domain"/>
    <property type="match status" value="1"/>
</dbReference>
<dbReference type="Pfam" id="PF00100">
    <property type="entry name" value="Zona_pellucida"/>
    <property type="match status" value="1"/>
</dbReference>
<dbReference type="PANTHER" id="PTHR14002:SF43">
    <property type="entry name" value="DELTA-LIKE PROTEIN"/>
    <property type="match status" value="1"/>
</dbReference>
<organism evidence="9 10">
    <name type="scientific">Branchiostoma belcheri</name>
    <name type="common">Amphioxus</name>
    <dbReference type="NCBI Taxonomy" id="7741"/>
    <lineage>
        <taxon>Eukaryota</taxon>
        <taxon>Metazoa</taxon>
        <taxon>Chordata</taxon>
        <taxon>Cephalochordata</taxon>
        <taxon>Leptocardii</taxon>
        <taxon>Amphioxiformes</taxon>
        <taxon>Branchiostomatidae</taxon>
        <taxon>Branchiostoma</taxon>
    </lineage>
</organism>
<feature type="signal peptide" evidence="5">
    <location>
        <begin position="1"/>
        <end position="26"/>
    </location>
</feature>
<name>A0A6P4YP68_BRABE</name>
<dbReference type="KEGG" id="bbel:109471335"/>
<dbReference type="InterPro" id="IPR008979">
    <property type="entry name" value="Galactose-bd-like_sf"/>
</dbReference>
<dbReference type="InterPro" id="IPR003961">
    <property type="entry name" value="FN3_dom"/>
</dbReference>
<dbReference type="Pfam" id="PF23344">
    <property type="entry name" value="ZP-N"/>
    <property type="match status" value="1"/>
</dbReference>
<dbReference type="InterPro" id="IPR000421">
    <property type="entry name" value="FA58C"/>
</dbReference>
<dbReference type="Gene3D" id="2.60.40.10">
    <property type="entry name" value="Immunoglobulins"/>
    <property type="match status" value="2"/>
</dbReference>
<dbReference type="InterPro" id="IPR042235">
    <property type="entry name" value="ZP-C_dom"/>
</dbReference>
<feature type="domain" description="F5/8 type C" evidence="6">
    <location>
        <begin position="1"/>
        <end position="129"/>
    </location>
</feature>
<dbReference type="RefSeq" id="XP_019626183.1">
    <property type="nucleotide sequence ID" value="XM_019770624.1"/>
</dbReference>
<evidence type="ECO:0000259" key="7">
    <source>
        <dbReference type="PROSITE" id="PS50853"/>
    </source>
</evidence>
<dbReference type="Pfam" id="PF00041">
    <property type="entry name" value="fn3"/>
    <property type="match status" value="1"/>
</dbReference>
<dbReference type="PANTHER" id="PTHR14002">
    <property type="entry name" value="ENDOGLIN/TGF-BETA RECEPTOR TYPE III"/>
    <property type="match status" value="1"/>
</dbReference>
<dbReference type="InterPro" id="IPR036116">
    <property type="entry name" value="FN3_sf"/>
</dbReference>
<dbReference type="Pfam" id="PF00754">
    <property type="entry name" value="F5_F8_type_C"/>
    <property type="match status" value="1"/>
</dbReference>
<dbReference type="SMART" id="SM00231">
    <property type="entry name" value="FA58C"/>
    <property type="match status" value="2"/>
</dbReference>
<dbReference type="PRINTS" id="PR00023">
    <property type="entry name" value="ZPELLUCIDA"/>
</dbReference>